<dbReference type="VEuPathDB" id="FungiDB:H257_02653"/>
<evidence type="ECO:0000256" key="2">
    <source>
        <dbReference type="ARBA" id="ARBA00022840"/>
    </source>
</evidence>
<reference evidence="4 5" key="1">
    <citation type="submission" date="2019-06" db="EMBL/GenBank/DDBJ databases">
        <title>Genomics analysis of Aphanomyces spp. identifies a new class of oomycete effector associated with host adaptation.</title>
        <authorList>
            <person name="Gaulin E."/>
        </authorList>
    </citation>
    <scope>NUCLEOTIDE SEQUENCE [LARGE SCALE GENOMIC DNA]</scope>
    <source>
        <strain evidence="4 5">E</strain>
    </source>
</reference>
<dbReference type="AlphaFoldDB" id="A0A6A5AZZ1"/>
<dbReference type="Pfam" id="PF00118">
    <property type="entry name" value="Cpn60_TCP1"/>
    <property type="match status" value="1"/>
</dbReference>
<evidence type="ECO:0000256" key="1">
    <source>
        <dbReference type="ARBA" id="ARBA00022741"/>
    </source>
</evidence>
<keyword evidence="3" id="KW-0143">Chaperone</keyword>
<protein>
    <submittedName>
        <fullName evidence="4">Uncharacterized protein</fullName>
    </submittedName>
</protein>
<keyword evidence="2" id="KW-0067">ATP-binding</keyword>
<evidence type="ECO:0000313" key="4">
    <source>
        <dbReference type="EMBL" id="KAF0775323.1"/>
    </source>
</evidence>
<dbReference type="Gene3D" id="1.10.560.10">
    <property type="entry name" value="GroEL-like equatorial domain"/>
    <property type="match status" value="1"/>
</dbReference>
<dbReference type="GO" id="GO:0005524">
    <property type="term" value="F:ATP binding"/>
    <property type="evidence" value="ECO:0007669"/>
    <property type="project" value="UniProtKB-KW"/>
</dbReference>
<dbReference type="InterPro" id="IPR002423">
    <property type="entry name" value="Cpn60/GroEL/TCP-1"/>
</dbReference>
<name>A0A6A5AZZ1_APHAT</name>
<gene>
    <name evidence="4" type="ORF">AaE_000977</name>
</gene>
<organism evidence="4 5">
    <name type="scientific">Aphanomyces astaci</name>
    <name type="common">Crayfish plague agent</name>
    <dbReference type="NCBI Taxonomy" id="112090"/>
    <lineage>
        <taxon>Eukaryota</taxon>
        <taxon>Sar</taxon>
        <taxon>Stramenopiles</taxon>
        <taxon>Oomycota</taxon>
        <taxon>Saprolegniomycetes</taxon>
        <taxon>Saprolegniales</taxon>
        <taxon>Verrucalvaceae</taxon>
        <taxon>Aphanomyces</taxon>
    </lineage>
</organism>
<comment type="caution">
    <text evidence="4">The sequence shown here is derived from an EMBL/GenBank/DDBJ whole genome shotgun (WGS) entry which is preliminary data.</text>
</comment>
<evidence type="ECO:0000256" key="3">
    <source>
        <dbReference type="ARBA" id="ARBA00023186"/>
    </source>
</evidence>
<dbReference type="InterPro" id="IPR027413">
    <property type="entry name" value="GROEL-like_equatorial_sf"/>
</dbReference>
<proteinExistence type="predicted"/>
<accession>A0A6A5AZZ1</accession>
<keyword evidence="1" id="KW-0547">Nucleotide-binding</keyword>
<dbReference type="InterPro" id="IPR017998">
    <property type="entry name" value="Chaperone_TCP-1"/>
</dbReference>
<dbReference type="EMBL" id="VJMI01001774">
    <property type="protein sequence ID" value="KAF0775323.1"/>
    <property type="molecule type" value="Genomic_DNA"/>
</dbReference>
<dbReference type="SUPFAM" id="SSF48592">
    <property type="entry name" value="GroEL equatorial domain-like"/>
    <property type="match status" value="1"/>
</dbReference>
<dbReference type="Proteomes" id="UP000469452">
    <property type="component" value="Unassembled WGS sequence"/>
</dbReference>
<dbReference type="GO" id="GO:0140662">
    <property type="term" value="F:ATP-dependent protein folding chaperone"/>
    <property type="evidence" value="ECO:0007669"/>
    <property type="project" value="InterPro"/>
</dbReference>
<evidence type="ECO:0000313" key="5">
    <source>
        <dbReference type="Proteomes" id="UP000469452"/>
    </source>
</evidence>
<dbReference type="PANTHER" id="PTHR11353">
    <property type="entry name" value="CHAPERONIN"/>
    <property type="match status" value="1"/>
</dbReference>
<sequence>MALAENAGLSPIDSLSAVRAQQIADNNPRLGIDCNQTGTFDMKEQHVFETLIGKQQQIQLATQVVRMILKIDDVMLEGSYA</sequence>